<dbReference type="EMBL" id="JACVVK020000016">
    <property type="protein sequence ID" value="KAK7504307.1"/>
    <property type="molecule type" value="Genomic_DNA"/>
</dbReference>
<dbReference type="InterPro" id="IPR001611">
    <property type="entry name" value="Leu-rich_rpt"/>
</dbReference>
<sequence>METADGPKRKHSLTNSFLASPPRSRGSDHRPSDVTNRKPGSGQGAKAGGEQTTRHRKTGLSTVYGNTPQYSDDWIFDFDDDPPRKLGVEDIKIELYRRECRHLDVTPVGAYLRSPSSPELSIRHYLLGPRGAKALAVPLLLDSCITTLNLERNALGSEGARHLMEALIESCSITHLNLSYNELGSTGAAILGRVLMNNSLLRSVTLSGNLFKDADADHFVQVLLVRQYFFASEVSSGINDSLDCLDLSWNHIRPKGGVALLNGVKENLDMANNRITNVGLLALASQLKHNDTLQVLKLGDNLATGEGAQALGDAILAAEDCAIHTLDLTNVNVWDSLIKLVQDHAQTRPLKLVHSGKVTRHLVPLPELEQQIKEEIMAATRARDDTDGSPEGQHDGDEGQHGGTEEEANLLVEGDVEATEKEETNVEDEARGEDETTEKDETEDKEGMKDENKTAVNEENRNNITTTETRESTESLEMKTNSDVQSKEDDQEDREDVDLAGDKAESVRSSVTPAADEDQPTEGSDEDEDETPKDETEGGNDKEEPKTDDREDASNSTPTEETLKHVNDTDIDEEKIEDEDDKFLDEERKSAIADDDTGERQTLADT</sequence>
<feature type="compositionally biased region" description="Acidic residues" evidence="1">
    <location>
        <begin position="489"/>
        <end position="499"/>
    </location>
</feature>
<feature type="region of interest" description="Disordered" evidence="1">
    <location>
        <begin position="1"/>
        <end position="63"/>
    </location>
</feature>
<evidence type="ECO:0000256" key="1">
    <source>
        <dbReference type="SAM" id="MobiDB-lite"/>
    </source>
</evidence>
<dbReference type="SMART" id="SM00368">
    <property type="entry name" value="LRR_RI"/>
    <property type="match status" value="6"/>
</dbReference>
<feature type="compositionally biased region" description="Acidic residues" evidence="1">
    <location>
        <begin position="425"/>
        <end position="444"/>
    </location>
</feature>
<gene>
    <name evidence="2" type="ORF">BaRGS_00004611</name>
</gene>
<dbReference type="Pfam" id="PF13516">
    <property type="entry name" value="LRR_6"/>
    <property type="match status" value="4"/>
</dbReference>
<name>A0ABD0LY19_9CAEN</name>
<feature type="compositionally biased region" description="Basic and acidic residues" evidence="1">
    <location>
        <begin position="445"/>
        <end position="461"/>
    </location>
</feature>
<feature type="compositionally biased region" description="Basic and acidic residues" evidence="1">
    <location>
        <begin position="25"/>
        <end position="36"/>
    </location>
</feature>
<reference evidence="2 3" key="1">
    <citation type="journal article" date="2023" name="Sci. Data">
        <title>Genome assembly of the Korean intertidal mud-creeper Batillaria attramentaria.</title>
        <authorList>
            <person name="Patra A.K."/>
            <person name="Ho P.T."/>
            <person name="Jun S."/>
            <person name="Lee S.J."/>
            <person name="Kim Y."/>
            <person name="Won Y.J."/>
        </authorList>
    </citation>
    <scope>NUCLEOTIDE SEQUENCE [LARGE SCALE GENOMIC DNA]</scope>
    <source>
        <strain evidence="2">Wonlab-2016</strain>
    </source>
</reference>
<evidence type="ECO:0000313" key="3">
    <source>
        <dbReference type="Proteomes" id="UP001519460"/>
    </source>
</evidence>
<organism evidence="2 3">
    <name type="scientific">Batillaria attramentaria</name>
    <dbReference type="NCBI Taxonomy" id="370345"/>
    <lineage>
        <taxon>Eukaryota</taxon>
        <taxon>Metazoa</taxon>
        <taxon>Spiralia</taxon>
        <taxon>Lophotrochozoa</taxon>
        <taxon>Mollusca</taxon>
        <taxon>Gastropoda</taxon>
        <taxon>Caenogastropoda</taxon>
        <taxon>Sorbeoconcha</taxon>
        <taxon>Cerithioidea</taxon>
        <taxon>Batillariidae</taxon>
        <taxon>Batillaria</taxon>
    </lineage>
</organism>
<feature type="region of interest" description="Disordered" evidence="1">
    <location>
        <begin position="380"/>
        <end position="606"/>
    </location>
</feature>
<dbReference type="SUPFAM" id="SSF52047">
    <property type="entry name" value="RNI-like"/>
    <property type="match status" value="1"/>
</dbReference>
<dbReference type="PANTHER" id="PTHR24114">
    <property type="entry name" value="LEUCINE RICH REPEAT FAMILY PROTEIN"/>
    <property type="match status" value="1"/>
</dbReference>
<dbReference type="Proteomes" id="UP001519460">
    <property type="component" value="Unassembled WGS sequence"/>
</dbReference>
<proteinExistence type="predicted"/>
<feature type="compositionally biased region" description="Basic and acidic residues" evidence="1">
    <location>
        <begin position="468"/>
        <end position="477"/>
    </location>
</feature>
<dbReference type="PANTHER" id="PTHR24114:SF50">
    <property type="entry name" value="RNI-LIKE PROTEIN"/>
    <property type="match status" value="1"/>
</dbReference>
<keyword evidence="3" id="KW-1185">Reference proteome</keyword>
<feature type="compositionally biased region" description="Basic and acidic residues" evidence="1">
    <location>
        <begin position="380"/>
        <end position="404"/>
    </location>
</feature>
<feature type="compositionally biased region" description="Acidic residues" evidence="1">
    <location>
        <begin position="569"/>
        <end position="584"/>
    </location>
</feature>
<evidence type="ECO:0000313" key="2">
    <source>
        <dbReference type="EMBL" id="KAK7504307.1"/>
    </source>
</evidence>
<feature type="compositionally biased region" description="Acidic residues" evidence="1">
    <location>
        <begin position="515"/>
        <end position="532"/>
    </location>
</feature>
<dbReference type="AlphaFoldDB" id="A0ABD0LY19"/>
<feature type="compositionally biased region" description="Basic and acidic residues" evidence="1">
    <location>
        <begin position="533"/>
        <end position="553"/>
    </location>
</feature>
<dbReference type="Gene3D" id="3.80.10.10">
    <property type="entry name" value="Ribonuclease Inhibitor"/>
    <property type="match status" value="2"/>
</dbReference>
<dbReference type="InterPro" id="IPR052394">
    <property type="entry name" value="LRR-containing"/>
</dbReference>
<dbReference type="InterPro" id="IPR032675">
    <property type="entry name" value="LRR_dom_sf"/>
</dbReference>
<comment type="caution">
    <text evidence="2">The sequence shown here is derived from an EMBL/GenBank/DDBJ whole genome shotgun (WGS) entry which is preliminary data.</text>
</comment>
<protein>
    <submittedName>
        <fullName evidence="2">Uncharacterized protein</fullName>
    </submittedName>
</protein>
<accession>A0ABD0LY19</accession>